<feature type="region of interest" description="Disordered" evidence="1">
    <location>
        <begin position="1"/>
        <end position="82"/>
    </location>
</feature>
<accession>A0A392RGS7</accession>
<feature type="compositionally biased region" description="Polar residues" evidence="1">
    <location>
        <begin position="69"/>
        <end position="82"/>
    </location>
</feature>
<sequence>NAKHQPNPKTQYSEAPPGNHEEDLAPKKTSAAAAPTPTVKYQDLLLPTPSPSNSDVLKPRKDAGISHTGGCSQPSNLTKTGSTRRYLFFY</sequence>
<evidence type="ECO:0000256" key="1">
    <source>
        <dbReference type="SAM" id="MobiDB-lite"/>
    </source>
</evidence>
<keyword evidence="3" id="KW-1185">Reference proteome</keyword>
<proteinExistence type="predicted"/>
<comment type="caution">
    <text evidence="2">The sequence shown here is derived from an EMBL/GenBank/DDBJ whole genome shotgun (WGS) entry which is preliminary data.</text>
</comment>
<feature type="non-terminal residue" evidence="2">
    <location>
        <position position="1"/>
    </location>
</feature>
<dbReference type="AlphaFoldDB" id="A0A392RGS7"/>
<protein>
    <submittedName>
        <fullName evidence="2">Uncharacterized protein</fullName>
    </submittedName>
</protein>
<evidence type="ECO:0000313" key="3">
    <source>
        <dbReference type="Proteomes" id="UP000265520"/>
    </source>
</evidence>
<organism evidence="2 3">
    <name type="scientific">Trifolium medium</name>
    <dbReference type="NCBI Taxonomy" id="97028"/>
    <lineage>
        <taxon>Eukaryota</taxon>
        <taxon>Viridiplantae</taxon>
        <taxon>Streptophyta</taxon>
        <taxon>Embryophyta</taxon>
        <taxon>Tracheophyta</taxon>
        <taxon>Spermatophyta</taxon>
        <taxon>Magnoliopsida</taxon>
        <taxon>eudicotyledons</taxon>
        <taxon>Gunneridae</taxon>
        <taxon>Pentapetalae</taxon>
        <taxon>rosids</taxon>
        <taxon>fabids</taxon>
        <taxon>Fabales</taxon>
        <taxon>Fabaceae</taxon>
        <taxon>Papilionoideae</taxon>
        <taxon>50 kb inversion clade</taxon>
        <taxon>NPAAA clade</taxon>
        <taxon>Hologalegina</taxon>
        <taxon>IRL clade</taxon>
        <taxon>Trifolieae</taxon>
        <taxon>Trifolium</taxon>
    </lineage>
</organism>
<feature type="compositionally biased region" description="Low complexity" evidence="1">
    <location>
        <begin position="27"/>
        <end position="40"/>
    </location>
</feature>
<evidence type="ECO:0000313" key="2">
    <source>
        <dbReference type="EMBL" id="MCI35818.1"/>
    </source>
</evidence>
<reference evidence="2 3" key="1">
    <citation type="journal article" date="2018" name="Front. Plant Sci.">
        <title>Red Clover (Trifolium pratense) and Zigzag Clover (T. medium) - A Picture of Genomic Similarities and Differences.</title>
        <authorList>
            <person name="Dluhosova J."/>
            <person name="Istvanek J."/>
            <person name="Nedelnik J."/>
            <person name="Repkova J."/>
        </authorList>
    </citation>
    <scope>NUCLEOTIDE SEQUENCE [LARGE SCALE GENOMIC DNA]</scope>
    <source>
        <strain evidence="3">cv. 10/8</strain>
        <tissue evidence="2">Leaf</tissue>
    </source>
</reference>
<dbReference type="EMBL" id="LXQA010227436">
    <property type="protein sequence ID" value="MCI35818.1"/>
    <property type="molecule type" value="Genomic_DNA"/>
</dbReference>
<name>A0A392RGS7_9FABA</name>
<dbReference type="Proteomes" id="UP000265520">
    <property type="component" value="Unassembled WGS sequence"/>
</dbReference>